<gene>
    <name evidence="12" type="ORF">GEOBRER4_n2117</name>
</gene>
<dbReference type="GO" id="GO:0020037">
    <property type="term" value="F:heme binding"/>
    <property type="evidence" value="ECO:0007669"/>
    <property type="project" value="InterPro"/>
</dbReference>
<dbReference type="GO" id="GO:0005506">
    <property type="term" value="F:iron ion binding"/>
    <property type="evidence" value="ECO:0007669"/>
    <property type="project" value="InterPro"/>
</dbReference>
<evidence type="ECO:0000256" key="4">
    <source>
        <dbReference type="ARBA" id="ARBA00022617"/>
    </source>
</evidence>
<feature type="signal peptide" evidence="10">
    <location>
        <begin position="1"/>
        <end position="18"/>
    </location>
</feature>
<dbReference type="GO" id="GO:0031979">
    <property type="term" value="C:plasma membrane-derived thylakoid lumen"/>
    <property type="evidence" value="ECO:0007669"/>
    <property type="project" value="UniProtKB-SubCell"/>
</dbReference>
<sequence length="110" mass="11724">MKKLVVVSVSVLSLALMAAPGFCAAKKAEKIDAKAKFDQHCVACHPKGGNIIRPDKTLSKKSLEAHGVKSEKDIVAKMRNPGPGMTKFDAKAVPDAEANAIAKYIMATFK</sequence>
<dbReference type="GO" id="GO:0009055">
    <property type="term" value="F:electron transfer activity"/>
    <property type="evidence" value="ECO:0007669"/>
    <property type="project" value="InterPro"/>
</dbReference>
<keyword evidence="10" id="KW-0732">Signal</keyword>
<keyword evidence="4 9" id="KW-0349">Heme</keyword>
<dbReference type="RefSeq" id="WP_185242224.1">
    <property type="nucleotide sequence ID" value="NZ_AP023213.1"/>
</dbReference>
<evidence type="ECO:0000256" key="7">
    <source>
        <dbReference type="ARBA" id="ARBA00023004"/>
    </source>
</evidence>
<dbReference type="InterPro" id="IPR036909">
    <property type="entry name" value="Cyt_c-like_dom_sf"/>
</dbReference>
<name>A0A6S6M0Z7_9BACT</name>
<dbReference type="InterPro" id="IPR023655">
    <property type="entry name" value="Cyt_C6"/>
</dbReference>
<keyword evidence="6" id="KW-0249">Electron transport</keyword>
<dbReference type="EMBL" id="AP023213">
    <property type="protein sequence ID" value="BCG47288.1"/>
    <property type="molecule type" value="Genomic_DNA"/>
</dbReference>
<dbReference type="Proteomes" id="UP000515472">
    <property type="component" value="Chromosome"/>
</dbReference>
<keyword evidence="8" id="KW-0793">Thylakoid</keyword>
<dbReference type="KEGG" id="gbn:GEOBRER4_20380"/>
<dbReference type="SUPFAM" id="SSF46626">
    <property type="entry name" value="Cytochrome c"/>
    <property type="match status" value="1"/>
</dbReference>
<comment type="subcellular location">
    <subcellularLocation>
        <location evidence="1">Cellular thylakoid lumen</location>
    </subcellularLocation>
</comment>
<keyword evidence="5 9" id="KW-0479">Metal-binding</keyword>
<organism evidence="12 13">
    <name type="scientific">Citrifermentans bremense</name>
    <dbReference type="NCBI Taxonomy" id="60035"/>
    <lineage>
        <taxon>Bacteria</taxon>
        <taxon>Pseudomonadati</taxon>
        <taxon>Thermodesulfobacteriota</taxon>
        <taxon>Desulfuromonadia</taxon>
        <taxon>Geobacterales</taxon>
        <taxon>Geobacteraceae</taxon>
        <taxon>Citrifermentans</taxon>
    </lineage>
</organism>
<reference evidence="12 13" key="1">
    <citation type="submission" date="2020-06" db="EMBL/GenBank/DDBJ databases">
        <title>Interaction of electrochemicaly active bacteria, Geobacter bremensis R4 on different carbon anode.</title>
        <authorList>
            <person name="Meng L."/>
            <person name="Yoshida N."/>
        </authorList>
    </citation>
    <scope>NUCLEOTIDE SEQUENCE [LARGE SCALE GENOMIC DNA]</scope>
    <source>
        <strain evidence="12 13">R4</strain>
    </source>
</reference>
<evidence type="ECO:0000313" key="12">
    <source>
        <dbReference type="EMBL" id="BCG47288.1"/>
    </source>
</evidence>
<evidence type="ECO:0000313" key="13">
    <source>
        <dbReference type="Proteomes" id="UP000515472"/>
    </source>
</evidence>
<evidence type="ECO:0000256" key="5">
    <source>
        <dbReference type="ARBA" id="ARBA00022723"/>
    </source>
</evidence>
<evidence type="ECO:0000256" key="1">
    <source>
        <dbReference type="ARBA" id="ARBA00004518"/>
    </source>
</evidence>
<evidence type="ECO:0000256" key="6">
    <source>
        <dbReference type="ARBA" id="ARBA00022982"/>
    </source>
</evidence>
<dbReference type="PROSITE" id="PS51007">
    <property type="entry name" value="CYTC"/>
    <property type="match status" value="1"/>
</dbReference>
<dbReference type="PANTHER" id="PTHR34688:SF2">
    <property type="entry name" value="CYTOCHROME C6, CHLOROPLASTIC"/>
    <property type="match status" value="1"/>
</dbReference>
<comment type="similarity">
    <text evidence="2">Belongs to the cytochrome c family. PetJ subfamily.</text>
</comment>
<dbReference type="Gene3D" id="1.10.760.10">
    <property type="entry name" value="Cytochrome c-like domain"/>
    <property type="match status" value="1"/>
</dbReference>
<protein>
    <submittedName>
        <fullName evidence="12">Cytochrome C553</fullName>
    </submittedName>
</protein>
<accession>A0A6S6M0Z7</accession>
<evidence type="ECO:0000256" key="2">
    <source>
        <dbReference type="ARBA" id="ARBA00009650"/>
    </source>
</evidence>
<dbReference type="AlphaFoldDB" id="A0A6S6M0Z7"/>
<feature type="domain" description="Cytochrome c" evidence="11">
    <location>
        <begin position="28"/>
        <end position="109"/>
    </location>
</feature>
<evidence type="ECO:0000256" key="10">
    <source>
        <dbReference type="SAM" id="SignalP"/>
    </source>
</evidence>
<keyword evidence="3" id="KW-0813">Transport</keyword>
<evidence type="ECO:0000256" key="9">
    <source>
        <dbReference type="PROSITE-ProRule" id="PRU00433"/>
    </source>
</evidence>
<proteinExistence type="inferred from homology"/>
<feature type="chain" id="PRO_5028334537" evidence="10">
    <location>
        <begin position="19"/>
        <end position="110"/>
    </location>
</feature>
<evidence type="ECO:0000256" key="3">
    <source>
        <dbReference type="ARBA" id="ARBA00022448"/>
    </source>
</evidence>
<evidence type="ECO:0000259" key="11">
    <source>
        <dbReference type="PROSITE" id="PS51007"/>
    </source>
</evidence>
<dbReference type="InterPro" id="IPR009056">
    <property type="entry name" value="Cyt_c-like_dom"/>
</dbReference>
<keyword evidence="7 9" id="KW-0408">Iron</keyword>
<keyword evidence="13" id="KW-1185">Reference proteome</keyword>
<dbReference type="Pfam" id="PF13442">
    <property type="entry name" value="Cytochrome_CBB3"/>
    <property type="match status" value="1"/>
</dbReference>
<evidence type="ECO:0000256" key="8">
    <source>
        <dbReference type="ARBA" id="ARBA00023078"/>
    </source>
</evidence>
<dbReference type="PANTHER" id="PTHR34688">
    <property type="entry name" value="CYTOCHROME C6, CHLOROPLASTIC"/>
    <property type="match status" value="1"/>
</dbReference>